<keyword evidence="2" id="KW-1185">Reference proteome</keyword>
<evidence type="ECO:0008006" key="3">
    <source>
        <dbReference type="Google" id="ProtNLM"/>
    </source>
</evidence>
<evidence type="ECO:0000313" key="2">
    <source>
        <dbReference type="Proteomes" id="UP001253595"/>
    </source>
</evidence>
<name>A0ABU1UWP2_9GAMM</name>
<dbReference type="Proteomes" id="UP001253595">
    <property type="component" value="Unassembled WGS sequence"/>
</dbReference>
<dbReference type="EMBL" id="JAVDVX010000002">
    <property type="protein sequence ID" value="MDR7089621.1"/>
    <property type="molecule type" value="Genomic_DNA"/>
</dbReference>
<reference evidence="1 2" key="1">
    <citation type="submission" date="2023-07" db="EMBL/GenBank/DDBJ databases">
        <title>Sorghum-associated microbial communities from plants grown in Nebraska, USA.</title>
        <authorList>
            <person name="Schachtman D."/>
        </authorList>
    </citation>
    <scope>NUCLEOTIDE SEQUENCE [LARGE SCALE GENOMIC DNA]</scope>
    <source>
        <strain evidence="1 2">BE190</strain>
    </source>
</reference>
<proteinExistence type="predicted"/>
<accession>A0ABU1UWP2</accession>
<comment type="caution">
    <text evidence="1">The sequence shown here is derived from an EMBL/GenBank/DDBJ whole genome shotgun (WGS) entry which is preliminary data.</text>
</comment>
<evidence type="ECO:0000313" key="1">
    <source>
        <dbReference type="EMBL" id="MDR7089621.1"/>
    </source>
</evidence>
<dbReference type="RefSeq" id="WP_310071004.1">
    <property type="nucleotide sequence ID" value="NZ_JAVDVX010000002.1"/>
</dbReference>
<gene>
    <name evidence="1" type="ORF">J2X05_001627</name>
</gene>
<protein>
    <recommendedName>
        <fullName evidence="3">SIR2-like domain-containing protein</fullName>
    </recommendedName>
</protein>
<organism evidence="1 2">
    <name type="scientific">Cellvibrio fibrivorans</name>
    <dbReference type="NCBI Taxonomy" id="126350"/>
    <lineage>
        <taxon>Bacteria</taxon>
        <taxon>Pseudomonadati</taxon>
        <taxon>Pseudomonadota</taxon>
        <taxon>Gammaproteobacteria</taxon>
        <taxon>Cellvibrionales</taxon>
        <taxon>Cellvibrionaceae</taxon>
        <taxon>Cellvibrio</taxon>
    </lineage>
</organism>
<sequence length="281" mass="32183">MIIGNGINRYNSDSGLNSWDAMLLDLWIKHTDDDPKDIPLGISLTEFYDALDLSSTSKTKNLQKEFCDFLVGWNAKAHHQTMMAWAKRHSAPVLTTNFDETLSDCAALELHHADAVRFTDFYPWASYFAAGEVRNPAQEFAIWHINGIKRYSRSIRLGLSHYMGSVERARTLIHKGGEGRLFADANHGKWNGRDTWLHIIFNNDLLFIGLGLDTSEIFLRWLLIERAKYFKTFPERAKKAWYVHAGRDLSQGQTIFLKSVGCEIIKEESYDALYGDSWSVL</sequence>